<feature type="compositionally biased region" description="Basic and acidic residues" evidence="1">
    <location>
        <begin position="55"/>
        <end position="71"/>
    </location>
</feature>
<evidence type="ECO:0000313" key="3">
    <source>
        <dbReference type="Proteomes" id="UP000000657"/>
    </source>
</evidence>
<proteinExistence type="predicted"/>
<keyword evidence="3" id="KW-1185">Reference proteome</keyword>
<dbReference type="HOGENOM" id="CLU_1924474_0_0_11"/>
<sequence>MVPAEHGEPFNTAPRDIGWLRYAMTPRMGDAVPYVRIPGASATSKGPGRNADLQSRAKDTGRNRVRPDRGPSARCRSHHIHDRTSRPGRIASIPIDAAPYTTRARGQRRVVGGWRLHTRPGCPRPGARTQR</sequence>
<evidence type="ECO:0000256" key="1">
    <source>
        <dbReference type="SAM" id="MobiDB-lite"/>
    </source>
</evidence>
<organism evidence="2 3">
    <name type="scientific">Frankia alni (strain DSM 45986 / CECT 9034 / ACN14a)</name>
    <dbReference type="NCBI Taxonomy" id="326424"/>
    <lineage>
        <taxon>Bacteria</taxon>
        <taxon>Bacillati</taxon>
        <taxon>Actinomycetota</taxon>
        <taxon>Actinomycetes</taxon>
        <taxon>Frankiales</taxon>
        <taxon>Frankiaceae</taxon>
        <taxon>Frankia</taxon>
    </lineage>
</organism>
<accession>Q0RQH9</accession>
<dbReference type="KEGG" id="fal:FRAAL1539"/>
<protein>
    <submittedName>
        <fullName evidence="2">Uncharacterized protein</fullName>
    </submittedName>
</protein>
<dbReference type="AlphaFoldDB" id="Q0RQH9"/>
<dbReference type="EMBL" id="CT573213">
    <property type="protein sequence ID" value="CAJ60195.1"/>
    <property type="molecule type" value="Genomic_DNA"/>
</dbReference>
<gene>
    <name evidence="2" type="ordered locus">FRAAL1539</name>
</gene>
<evidence type="ECO:0000313" key="2">
    <source>
        <dbReference type="EMBL" id="CAJ60195.1"/>
    </source>
</evidence>
<name>Q0RQH9_FRAAA</name>
<feature type="region of interest" description="Disordered" evidence="1">
    <location>
        <begin position="38"/>
        <end position="131"/>
    </location>
</feature>
<reference evidence="2 3" key="1">
    <citation type="journal article" date="2007" name="Genome Res.">
        <title>Genome characteristics of facultatively symbiotic Frankia sp. strains reflect host range and host plant biogeography.</title>
        <authorList>
            <person name="Normand P."/>
            <person name="Lapierre P."/>
            <person name="Tisa L.S."/>
            <person name="Gogarten J.P."/>
            <person name="Alloisio N."/>
            <person name="Bagnarol E."/>
            <person name="Bassi C.A."/>
            <person name="Berry A.M."/>
            <person name="Bickhart D.M."/>
            <person name="Choisne N."/>
            <person name="Couloux A."/>
            <person name="Cournoyer B."/>
            <person name="Cruveiller S."/>
            <person name="Daubin V."/>
            <person name="Demange N."/>
            <person name="Francino M.P."/>
            <person name="Goltsman E."/>
            <person name="Huang Y."/>
            <person name="Kopp O.R."/>
            <person name="Labarre L."/>
            <person name="Lapidus A."/>
            <person name="Lavire C."/>
            <person name="Marechal J."/>
            <person name="Martinez M."/>
            <person name="Mastronunzio J.E."/>
            <person name="Mullin B.C."/>
            <person name="Niemann J."/>
            <person name="Pujic P."/>
            <person name="Rawnsley T."/>
            <person name="Rouy Z."/>
            <person name="Schenowitz C."/>
            <person name="Sellstedt A."/>
            <person name="Tavares F."/>
            <person name="Tomkins J.P."/>
            <person name="Vallenet D."/>
            <person name="Valverde C."/>
            <person name="Wall L.G."/>
            <person name="Wang Y."/>
            <person name="Medigue C."/>
            <person name="Benson D.R."/>
        </authorList>
    </citation>
    <scope>NUCLEOTIDE SEQUENCE [LARGE SCALE GENOMIC DNA]</scope>
    <source>
        <strain evidence="3">DSM 45986 / CECT 9034 / ACN14a</strain>
    </source>
</reference>
<dbReference type="Proteomes" id="UP000000657">
    <property type="component" value="Chromosome"/>
</dbReference>